<evidence type="ECO:0000259" key="1">
    <source>
        <dbReference type="Pfam" id="PF13358"/>
    </source>
</evidence>
<accession>A0A0R2MLP5</accession>
<comment type="caution">
    <text evidence="2">The sequence shown here is derived from an EMBL/GenBank/DDBJ whole genome shotgun (WGS) entry which is preliminary data.</text>
</comment>
<dbReference type="STRING" id="942150.IV64_GL000852"/>
<organism evidence="2 3">
    <name type="scientific">Lactiplantibacillus xiangfangensis</name>
    <dbReference type="NCBI Taxonomy" id="942150"/>
    <lineage>
        <taxon>Bacteria</taxon>
        <taxon>Bacillati</taxon>
        <taxon>Bacillota</taxon>
        <taxon>Bacilli</taxon>
        <taxon>Lactobacillales</taxon>
        <taxon>Lactobacillaceae</taxon>
        <taxon>Lactiplantibacillus</taxon>
    </lineage>
</organism>
<dbReference type="Proteomes" id="UP000051783">
    <property type="component" value="Unassembled WGS sequence"/>
</dbReference>
<sequence>MVDTLYPTAEKIVLAMDNLNIHKLGSLYRRFKPAEARHLASKLEIHYTPKHGSWLNIAEVGLNLLTRQCLNRRIPEIGKLRQELETWCRERNEKKLSADWQVTTKDARVKLHSLYPKLVD</sequence>
<proteinExistence type="predicted"/>
<dbReference type="PATRIC" id="fig|942150.3.peg.874"/>
<name>A0A0R2MLP5_9LACO</name>
<dbReference type="AlphaFoldDB" id="A0A0R2MLP5"/>
<feature type="domain" description="Tc1-like transposase DDE" evidence="1">
    <location>
        <begin position="6"/>
        <end position="80"/>
    </location>
</feature>
<evidence type="ECO:0000313" key="3">
    <source>
        <dbReference type="Proteomes" id="UP000051783"/>
    </source>
</evidence>
<reference evidence="2 3" key="1">
    <citation type="journal article" date="2015" name="Genome Announc.">
        <title>Expanding the biotechnology potential of lactobacilli through comparative genomics of 213 strains and associated genera.</title>
        <authorList>
            <person name="Sun Z."/>
            <person name="Harris H.M."/>
            <person name="McCann A."/>
            <person name="Guo C."/>
            <person name="Argimon S."/>
            <person name="Zhang W."/>
            <person name="Yang X."/>
            <person name="Jeffery I.B."/>
            <person name="Cooney J.C."/>
            <person name="Kagawa T.F."/>
            <person name="Liu W."/>
            <person name="Song Y."/>
            <person name="Salvetti E."/>
            <person name="Wrobel A."/>
            <person name="Rasinkangas P."/>
            <person name="Parkhill J."/>
            <person name="Rea M.C."/>
            <person name="O'Sullivan O."/>
            <person name="Ritari J."/>
            <person name="Douillard F.P."/>
            <person name="Paul Ross R."/>
            <person name="Yang R."/>
            <person name="Briner A.E."/>
            <person name="Felis G.E."/>
            <person name="de Vos W.M."/>
            <person name="Barrangou R."/>
            <person name="Klaenhammer T.R."/>
            <person name="Caufield P.W."/>
            <person name="Cui Y."/>
            <person name="Zhang H."/>
            <person name="O'Toole P.W."/>
        </authorList>
    </citation>
    <scope>NUCLEOTIDE SEQUENCE [LARGE SCALE GENOMIC DNA]</scope>
    <source>
        <strain evidence="2 3">LMG 26013</strain>
    </source>
</reference>
<gene>
    <name evidence="2" type="ORF">IV64_GL000852</name>
</gene>
<protein>
    <recommendedName>
        <fullName evidence="1">Tc1-like transposase DDE domain-containing protein</fullName>
    </recommendedName>
</protein>
<dbReference type="InterPro" id="IPR038717">
    <property type="entry name" value="Tc1-like_DDE_dom"/>
</dbReference>
<keyword evidence="3" id="KW-1185">Reference proteome</keyword>
<dbReference type="Pfam" id="PF13358">
    <property type="entry name" value="DDE_3"/>
    <property type="match status" value="1"/>
</dbReference>
<evidence type="ECO:0000313" key="2">
    <source>
        <dbReference type="EMBL" id="KRO14680.1"/>
    </source>
</evidence>
<dbReference type="EMBL" id="JQCL01000008">
    <property type="protein sequence ID" value="KRO14680.1"/>
    <property type="molecule type" value="Genomic_DNA"/>
</dbReference>